<gene>
    <name evidence="2" type="ORF">OW255_02895</name>
</gene>
<evidence type="ECO:0000256" key="1">
    <source>
        <dbReference type="SAM" id="Phobius"/>
    </source>
</evidence>
<keyword evidence="1" id="KW-0472">Membrane</keyword>
<sequence>MEETKKENKRLLIASAVMFFISLLLQVMARNVPGFGEWYSKSIYPLIVGILGGITGLFPFALLEVLSILFFLFFLIYAIRSIRNLKKILISSIFTLTLLFFLFTINCGINYYRRPFSAYSGLSIKESSIEDLILLCENLTETLNRMSGSETSKLELKGMGAESVAAMKQLGQLYPELDGFYPQPKPLLWSYIFSIQQLCGQYSPFTAEAIYNRSMPDYNIPHTLCHELSHLRGFMREDEANFIGYLACIGSDELSFQYSGYLTGWIYATNALEGADPQAYAKVSGMLSDRIWDDLKYNTEFWGKYEGKTAEVSNQLNDTYLKLNSQSDGVKSYGRMVDLMLAYHQWEKGTQPKSIEIILRE</sequence>
<dbReference type="Pfam" id="PF12725">
    <property type="entry name" value="DUF3810"/>
    <property type="match status" value="1"/>
</dbReference>
<dbReference type="RefSeq" id="WP_268115586.1">
    <property type="nucleotide sequence ID" value="NZ_CP113524.1"/>
</dbReference>
<protein>
    <submittedName>
        <fullName evidence="2">DUF3810 domain-containing protein</fullName>
    </submittedName>
</protein>
<reference evidence="2" key="1">
    <citation type="submission" date="2022-11" db="EMBL/GenBank/DDBJ databases">
        <title>Lacrimispora xylanolytica sy1, complete genome.</title>
        <authorList>
            <person name="Choi S."/>
        </authorList>
    </citation>
    <scope>NUCLEOTIDE SEQUENCE</scope>
    <source>
        <strain evidence="2">Sy1</strain>
    </source>
</reference>
<feature type="transmembrane region" description="Helical" evidence="1">
    <location>
        <begin position="12"/>
        <end position="31"/>
    </location>
</feature>
<keyword evidence="3" id="KW-1185">Reference proteome</keyword>
<feature type="transmembrane region" description="Helical" evidence="1">
    <location>
        <begin position="88"/>
        <end position="112"/>
    </location>
</feature>
<evidence type="ECO:0000313" key="2">
    <source>
        <dbReference type="EMBL" id="WAJ24491.1"/>
    </source>
</evidence>
<name>A0ABY7AD43_9FIRM</name>
<dbReference type="EMBL" id="CP113524">
    <property type="protein sequence ID" value="WAJ24491.1"/>
    <property type="molecule type" value="Genomic_DNA"/>
</dbReference>
<proteinExistence type="predicted"/>
<dbReference type="InterPro" id="IPR024294">
    <property type="entry name" value="DUF3810"/>
</dbReference>
<evidence type="ECO:0000313" key="3">
    <source>
        <dbReference type="Proteomes" id="UP001163115"/>
    </source>
</evidence>
<keyword evidence="1" id="KW-1133">Transmembrane helix</keyword>
<accession>A0ABY7AD43</accession>
<feature type="transmembrane region" description="Helical" evidence="1">
    <location>
        <begin position="43"/>
        <end position="76"/>
    </location>
</feature>
<dbReference type="Proteomes" id="UP001163115">
    <property type="component" value="Chromosome"/>
</dbReference>
<organism evidence="2 3">
    <name type="scientific">Lacrimispora xylanolytica</name>
    <dbReference type="NCBI Taxonomy" id="29375"/>
    <lineage>
        <taxon>Bacteria</taxon>
        <taxon>Bacillati</taxon>
        <taxon>Bacillota</taxon>
        <taxon>Clostridia</taxon>
        <taxon>Lachnospirales</taxon>
        <taxon>Lachnospiraceae</taxon>
        <taxon>Lacrimispora</taxon>
    </lineage>
</organism>
<keyword evidence="1" id="KW-0812">Transmembrane</keyword>